<evidence type="ECO:0000313" key="3">
    <source>
        <dbReference type="Proteomes" id="UP000597444"/>
    </source>
</evidence>
<protein>
    <submittedName>
        <fullName evidence="2">Uncharacterized protein</fullName>
    </submittedName>
</protein>
<feature type="transmembrane region" description="Helical" evidence="1">
    <location>
        <begin position="186"/>
        <end position="207"/>
    </location>
</feature>
<dbReference type="EMBL" id="BNJK01000001">
    <property type="protein sequence ID" value="GHO95448.1"/>
    <property type="molecule type" value="Genomic_DNA"/>
</dbReference>
<keyword evidence="1" id="KW-0472">Membrane</keyword>
<keyword evidence="3" id="KW-1185">Reference proteome</keyword>
<gene>
    <name evidence="2" type="ORF">KSF_054960</name>
</gene>
<comment type="caution">
    <text evidence="2">The sequence shown here is derived from an EMBL/GenBank/DDBJ whole genome shotgun (WGS) entry which is preliminary data.</text>
</comment>
<dbReference type="Proteomes" id="UP000597444">
    <property type="component" value="Unassembled WGS sequence"/>
</dbReference>
<name>A0A8J3IKH2_9CHLR</name>
<reference evidence="2" key="1">
    <citation type="submission" date="2020-10" db="EMBL/GenBank/DDBJ databases">
        <title>Taxonomic study of unclassified bacteria belonging to the class Ktedonobacteria.</title>
        <authorList>
            <person name="Yabe S."/>
            <person name="Wang C.M."/>
            <person name="Zheng Y."/>
            <person name="Sakai Y."/>
            <person name="Cavaletti L."/>
            <person name="Monciardini P."/>
            <person name="Donadio S."/>
        </authorList>
    </citation>
    <scope>NUCLEOTIDE SEQUENCE</scope>
    <source>
        <strain evidence="2">ID150040</strain>
    </source>
</reference>
<dbReference type="RefSeq" id="WP_220206125.1">
    <property type="nucleotide sequence ID" value="NZ_BNJK01000001.1"/>
</dbReference>
<sequence length="238" mass="26285">MAAQQPEVSLSPSIKDEARSIACVICQAVYVPSLRHEHLLLAPAALESAFMGMCHFCFRCRRPACPECWDDVHGVCGRCGSESQLPFRRDVAPLSSQLVTASRQAQLERETAALLPVAPLVCITPGPFRRVLIEQRATAPIPAIVQSMVSRPGWRGTTQTIPAVKIDEMRTRPEAKSRRASSFRRIASTLLSIVLVMLILLIVAASISENINIFIASTLHVDIRAEIAYLWQLITQLF</sequence>
<accession>A0A8J3IKH2</accession>
<keyword evidence="1" id="KW-1133">Transmembrane helix</keyword>
<dbReference type="AlphaFoldDB" id="A0A8J3IKH2"/>
<evidence type="ECO:0000313" key="2">
    <source>
        <dbReference type="EMBL" id="GHO95448.1"/>
    </source>
</evidence>
<keyword evidence="1" id="KW-0812">Transmembrane</keyword>
<organism evidence="2 3">
    <name type="scientific">Reticulibacter mediterranei</name>
    <dbReference type="NCBI Taxonomy" id="2778369"/>
    <lineage>
        <taxon>Bacteria</taxon>
        <taxon>Bacillati</taxon>
        <taxon>Chloroflexota</taxon>
        <taxon>Ktedonobacteria</taxon>
        <taxon>Ktedonobacterales</taxon>
        <taxon>Reticulibacteraceae</taxon>
        <taxon>Reticulibacter</taxon>
    </lineage>
</organism>
<proteinExistence type="predicted"/>
<evidence type="ECO:0000256" key="1">
    <source>
        <dbReference type="SAM" id="Phobius"/>
    </source>
</evidence>